<dbReference type="Proteomes" id="UP000578531">
    <property type="component" value="Unassembled WGS sequence"/>
</dbReference>
<dbReference type="GeneID" id="59288392"/>
<reference evidence="1 2" key="1">
    <citation type="journal article" date="2020" name="Genomics">
        <title>Complete, high-quality genomes from long-read metagenomic sequencing of two wolf lichen thalli reveals enigmatic genome architecture.</title>
        <authorList>
            <person name="McKenzie S.K."/>
            <person name="Walston R.F."/>
            <person name="Allen J.L."/>
        </authorList>
    </citation>
    <scope>NUCLEOTIDE SEQUENCE [LARGE SCALE GENOMIC DNA]</scope>
    <source>
        <strain evidence="1">WasteWater2</strain>
    </source>
</reference>
<protein>
    <submittedName>
        <fullName evidence="1">Uncharacterized protein</fullName>
    </submittedName>
</protein>
<dbReference type="EMBL" id="JACCJC010000026">
    <property type="protein sequence ID" value="KAF6235105.1"/>
    <property type="molecule type" value="Genomic_DNA"/>
</dbReference>
<proteinExistence type="predicted"/>
<evidence type="ECO:0000313" key="1">
    <source>
        <dbReference type="EMBL" id="KAF6235105.1"/>
    </source>
</evidence>
<organism evidence="1 2">
    <name type="scientific">Letharia columbiana</name>
    <dbReference type="NCBI Taxonomy" id="112416"/>
    <lineage>
        <taxon>Eukaryota</taxon>
        <taxon>Fungi</taxon>
        <taxon>Dikarya</taxon>
        <taxon>Ascomycota</taxon>
        <taxon>Pezizomycotina</taxon>
        <taxon>Lecanoromycetes</taxon>
        <taxon>OSLEUM clade</taxon>
        <taxon>Lecanoromycetidae</taxon>
        <taxon>Lecanorales</taxon>
        <taxon>Lecanorineae</taxon>
        <taxon>Parmeliaceae</taxon>
        <taxon>Letharia</taxon>
    </lineage>
</organism>
<dbReference type="AlphaFoldDB" id="A0A8H6L4C3"/>
<accession>A0A8H6L4C3</accession>
<comment type="caution">
    <text evidence="1">The sequence shown here is derived from an EMBL/GenBank/DDBJ whole genome shotgun (WGS) entry which is preliminary data.</text>
</comment>
<sequence length="239" mass="25822">MLNLSLHGPVSLPLQAGPSPVIPTAPDYGICDRRYGEHLTPLLCGWAAETLIKGDSLVPYTVRGGVPGPQTLPYTAIFGNCKIWIEIAGPATPRIYEAVPNEIREMAGWVIEQCVGGNGRGYGGFATKDISELTAYVTEPDANIGGMYPISSAFLTVTVTGAWDQSIMPPSPGNYDPSIAQHLADVEIDAWHKAAPGSPLRQDFASRQQFFTRQSMRMQTGGSSITWWDSNPRIATSEK</sequence>
<keyword evidence="2" id="KW-1185">Reference proteome</keyword>
<dbReference type="OrthoDB" id="5314866at2759"/>
<gene>
    <name evidence="1" type="ORF">HO173_006732</name>
</gene>
<name>A0A8H6L4C3_9LECA</name>
<evidence type="ECO:0000313" key="2">
    <source>
        <dbReference type="Proteomes" id="UP000578531"/>
    </source>
</evidence>
<dbReference type="RefSeq" id="XP_037164483.1">
    <property type="nucleotide sequence ID" value="XM_037308640.1"/>
</dbReference>